<keyword evidence="2" id="KW-0949">S-adenosyl-L-methionine</keyword>
<dbReference type="Proteomes" id="UP000811545">
    <property type="component" value="Unassembled WGS sequence"/>
</dbReference>
<dbReference type="Gene3D" id="3.40.50.150">
    <property type="entry name" value="Vaccinia Virus protein VP39"/>
    <property type="match status" value="1"/>
</dbReference>
<name>A0A9E2BKE1_PSYF1</name>
<comment type="caution">
    <text evidence="10">The sequence shown here is derived from an EMBL/GenBank/DDBJ whole genome shotgun (WGS) entry which is preliminary data.</text>
</comment>
<dbReference type="InterPro" id="IPR026669">
    <property type="entry name" value="Arsenite_MeTrfase-like"/>
</dbReference>
<evidence type="ECO:0000259" key="9">
    <source>
        <dbReference type="Pfam" id="PF13847"/>
    </source>
</evidence>
<evidence type="ECO:0000256" key="2">
    <source>
        <dbReference type="ARBA" id="ARBA00022691"/>
    </source>
</evidence>
<evidence type="ECO:0000256" key="5">
    <source>
        <dbReference type="ARBA" id="ARBA00034545"/>
    </source>
</evidence>
<evidence type="ECO:0000256" key="6">
    <source>
        <dbReference type="ARBA" id="ARBA00047941"/>
    </source>
</evidence>
<comment type="similarity">
    <text evidence="3">Belongs to the methyltransferase superfamily. Arsenite methyltransferase family.</text>
</comment>
<dbReference type="SUPFAM" id="SSF53335">
    <property type="entry name" value="S-adenosyl-L-methionine-dependent methyltransferases"/>
    <property type="match status" value="1"/>
</dbReference>
<dbReference type="PANTHER" id="PTHR43675:SF8">
    <property type="entry name" value="ARSENITE METHYLTRANSFERASE"/>
    <property type="match status" value="1"/>
</dbReference>
<dbReference type="EMBL" id="QLTW01000017">
    <property type="protein sequence ID" value="MBT9144699.1"/>
    <property type="molecule type" value="Genomic_DNA"/>
</dbReference>
<evidence type="ECO:0000256" key="4">
    <source>
        <dbReference type="ARBA" id="ARBA00034521"/>
    </source>
</evidence>
<reference evidence="10 11" key="1">
    <citation type="journal article" date="2021" name="bioRxiv">
        <title>Unique metabolic strategies in Hadean analogues reveal hints for primordial physiology.</title>
        <authorList>
            <person name="Nobu M.K."/>
            <person name="Nakai R."/>
            <person name="Tamazawa S."/>
            <person name="Mori H."/>
            <person name="Toyoda A."/>
            <person name="Ijiri A."/>
            <person name="Suzuki S."/>
            <person name="Kurokawa K."/>
            <person name="Kamagata Y."/>
            <person name="Tamaki H."/>
        </authorList>
    </citation>
    <scope>NUCLEOTIDE SEQUENCE [LARGE SCALE GENOMIC DNA]</scope>
    <source>
        <strain evidence="10">BS525</strain>
    </source>
</reference>
<comment type="catalytic activity">
    <reaction evidence="7">
        <text>arsenic triglutathione + 2 [thioredoxin]-dithiol + 2 S-adenosyl-L-methionine + H2O = dimethylarsinous acid + 2 [thioredoxin]-disulfide + 3 glutathione + 2 S-adenosyl-L-homocysteine + 2 H(+)</text>
        <dbReference type="Rhea" id="RHEA:69464"/>
        <dbReference type="Rhea" id="RHEA-COMP:10698"/>
        <dbReference type="Rhea" id="RHEA-COMP:10700"/>
        <dbReference type="ChEBI" id="CHEBI:15377"/>
        <dbReference type="ChEBI" id="CHEBI:15378"/>
        <dbReference type="ChEBI" id="CHEBI:23808"/>
        <dbReference type="ChEBI" id="CHEBI:29950"/>
        <dbReference type="ChEBI" id="CHEBI:50058"/>
        <dbReference type="ChEBI" id="CHEBI:57856"/>
        <dbReference type="ChEBI" id="CHEBI:57925"/>
        <dbReference type="ChEBI" id="CHEBI:59789"/>
        <dbReference type="ChEBI" id="CHEBI:183640"/>
        <dbReference type="EC" id="2.1.1.137"/>
    </reaction>
</comment>
<dbReference type="EC" id="2.1.1.137" evidence="4"/>
<keyword evidence="10" id="KW-0489">Methyltransferase</keyword>
<feature type="domain" description="Methyltransferase" evidence="9">
    <location>
        <begin position="76"/>
        <end position="222"/>
    </location>
</feature>
<dbReference type="GO" id="GO:0032259">
    <property type="term" value="P:methylation"/>
    <property type="evidence" value="ECO:0007669"/>
    <property type="project" value="UniProtKB-KW"/>
</dbReference>
<evidence type="ECO:0000256" key="1">
    <source>
        <dbReference type="ARBA" id="ARBA00022679"/>
    </source>
</evidence>
<dbReference type="InterPro" id="IPR025714">
    <property type="entry name" value="Methyltranfer_dom"/>
</dbReference>
<comment type="catalytic activity">
    <reaction evidence="6">
        <text>arsenic triglutathione + [thioredoxin]-dithiol + S-adenosyl-L-methionine + 2 H2O = methylarsonous acid + [thioredoxin]-disulfide + 3 glutathione + S-adenosyl-L-homocysteine + H(+)</text>
        <dbReference type="Rhea" id="RHEA:69460"/>
        <dbReference type="Rhea" id="RHEA-COMP:10698"/>
        <dbReference type="Rhea" id="RHEA-COMP:10700"/>
        <dbReference type="ChEBI" id="CHEBI:15377"/>
        <dbReference type="ChEBI" id="CHEBI:15378"/>
        <dbReference type="ChEBI" id="CHEBI:17826"/>
        <dbReference type="ChEBI" id="CHEBI:29950"/>
        <dbReference type="ChEBI" id="CHEBI:50058"/>
        <dbReference type="ChEBI" id="CHEBI:57856"/>
        <dbReference type="ChEBI" id="CHEBI:57925"/>
        <dbReference type="ChEBI" id="CHEBI:59789"/>
        <dbReference type="ChEBI" id="CHEBI:183640"/>
        <dbReference type="EC" id="2.1.1.137"/>
    </reaction>
</comment>
<gene>
    <name evidence="10" type="primary">ycgJ</name>
    <name evidence="10" type="ORF">DDT42_00544</name>
</gene>
<dbReference type="CDD" id="cd02440">
    <property type="entry name" value="AdoMet_MTases"/>
    <property type="match status" value="1"/>
</dbReference>
<dbReference type="PANTHER" id="PTHR43675">
    <property type="entry name" value="ARSENITE METHYLTRANSFERASE"/>
    <property type="match status" value="1"/>
</dbReference>
<dbReference type="AlphaFoldDB" id="A0A9E2BKE1"/>
<dbReference type="Pfam" id="PF13847">
    <property type="entry name" value="Methyltransf_31"/>
    <property type="match status" value="1"/>
</dbReference>
<dbReference type="NCBIfam" id="NF008823">
    <property type="entry name" value="PRK11873.1"/>
    <property type="match status" value="1"/>
</dbReference>
<evidence type="ECO:0000256" key="7">
    <source>
        <dbReference type="ARBA" id="ARBA00047943"/>
    </source>
</evidence>
<comment type="catalytic activity">
    <reaction evidence="8">
        <text>arsenic triglutathione + 3 [thioredoxin]-dithiol + 3 S-adenosyl-L-methionine = trimethylarsine + 3 [thioredoxin]-disulfide + 3 glutathione + 3 S-adenosyl-L-homocysteine + 3 H(+)</text>
        <dbReference type="Rhea" id="RHEA:69432"/>
        <dbReference type="Rhea" id="RHEA-COMP:10698"/>
        <dbReference type="Rhea" id="RHEA-COMP:10700"/>
        <dbReference type="ChEBI" id="CHEBI:15378"/>
        <dbReference type="ChEBI" id="CHEBI:27130"/>
        <dbReference type="ChEBI" id="CHEBI:29950"/>
        <dbReference type="ChEBI" id="CHEBI:50058"/>
        <dbReference type="ChEBI" id="CHEBI:57856"/>
        <dbReference type="ChEBI" id="CHEBI:57925"/>
        <dbReference type="ChEBI" id="CHEBI:59789"/>
        <dbReference type="ChEBI" id="CHEBI:183640"/>
        <dbReference type="EC" id="2.1.1.137"/>
    </reaction>
</comment>
<evidence type="ECO:0000256" key="3">
    <source>
        <dbReference type="ARBA" id="ARBA00034487"/>
    </source>
</evidence>
<proteinExistence type="inferred from homology"/>
<dbReference type="InterPro" id="IPR029063">
    <property type="entry name" value="SAM-dependent_MTases_sf"/>
</dbReference>
<protein>
    <recommendedName>
        <fullName evidence="5">Arsenite methyltransferase</fullName>
        <ecNumber evidence="4">2.1.1.137</ecNumber>
    </recommendedName>
</protein>
<dbReference type="GO" id="GO:0030791">
    <property type="term" value="F:arsenite methyltransferase activity"/>
    <property type="evidence" value="ECO:0007669"/>
    <property type="project" value="UniProtKB-EC"/>
</dbReference>
<keyword evidence="1 10" id="KW-0808">Transferase</keyword>
<evidence type="ECO:0000313" key="10">
    <source>
        <dbReference type="EMBL" id="MBT9144699.1"/>
    </source>
</evidence>
<evidence type="ECO:0000313" key="11">
    <source>
        <dbReference type="Proteomes" id="UP000811545"/>
    </source>
</evidence>
<evidence type="ECO:0000256" key="8">
    <source>
        <dbReference type="ARBA" id="ARBA00048428"/>
    </source>
</evidence>
<organism evidence="10 11">
    <name type="scientific">Psychracetigena formicireducens</name>
    <dbReference type="NCBI Taxonomy" id="2986056"/>
    <lineage>
        <taxon>Bacteria</taxon>
        <taxon>Bacillati</taxon>
        <taxon>Candidatus Lithacetigenota</taxon>
        <taxon>Candidatus Psychracetigena</taxon>
    </lineage>
</organism>
<sequence length="256" mass="27885">MKSEKEAENLKEFVKERYSQIAREGSSCCSCSDTCGLGVIEQAKNIGYSEEELKSLPLSTNLGLGCGNPTALAELKEGETVLDLGSGSGIDVFLASKKVGTEGLVIGVDMTEDMVNKAREIAHQFGYQNVEFRLGEIENLPVQDSSIDVIISNCVVNLSPDKLRTYQEAFRVLKPGGRVLISDLVTEGEIPEDIKKSFAAWAGCIAGAMEKQEYLNTLKKAGFKDIAAVSEKIYYEPGIDDRLLGKIISVQIKAYK</sequence>
<accession>A0A9E2BKE1</accession>